<sequence>MIFSPAAKNLFARNPNLSVNSILASGRSPSHHHVITKADVMAALLSPVSPAKDVKQVIAPQHIESAPISPIAAATAAAPTAPAPVVGPRSQAHRSHVDVPTTQMRKIIAKRLLESKLTLPHEYMKVEVEMDALLRTRAVFNEHSPTKASVNDFIIKAAAAALRSVPAANAYWTADAVKFHATVDVAFAAATPAGLVTPVIRNADKKPIPLIAKETKDLATRARANKLLPEEYSGGSISVSNLGMYDISEFIAVLNPPQAAILAIGSTQPKTVADAKGGLLQRNVMQIALSHDARVMDGELAAQFCATLKRLLETPSLIFM</sequence>
<dbReference type="Pfam" id="PF00198">
    <property type="entry name" value="2-oxoacid_dh"/>
    <property type="match status" value="1"/>
</dbReference>
<dbReference type="GO" id="GO:0016746">
    <property type="term" value="F:acyltransferase activity"/>
    <property type="evidence" value="ECO:0007669"/>
    <property type="project" value="InterPro"/>
</dbReference>
<evidence type="ECO:0000313" key="2">
    <source>
        <dbReference type="EMBL" id="CAD8631689.1"/>
    </source>
</evidence>
<dbReference type="InterPro" id="IPR045257">
    <property type="entry name" value="E2/Pdx1"/>
</dbReference>
<protein>
    <recommendedName>
        <fullName evidence="1">2-oxoacid dehydrogenase acyltransferase catalytic domain-containing protein</fullName>
    </recommendedName>
</protein>
<dbReference type="AlphaFoldDB" id="A0A7S0M526"/>
<dbReference type="EMBL" id="HBEZ01016929">
    <property type="protein sequence ID" value="CAD8631689.1"/>
    <property type="molecule type" value="Transcribed_RNA"/>
</dbReference>
<dbReference type="GO" id="GO:0005739">
    <property type="term" value="C:mitochondrion"/>
    <property type="evidence" value="ECO:0007669"/>
    <property type="project" value="TreeGrafter"/>
</dbReference>
<dbReference type="GO" id="GO:0045254">
    <property type="term" value="C:pyruvate dehydrogenase complex"/>
    <property type="evidence" value="ECO:0007669"/>
    <property type="project" value="InterPro"/>
</dbReference>
<dbReference type="GO" id="GO:0006086">
    <property type="term" value="P:pyruvate decarboxylation to acetyl-CoA"/>
    <property type="evidence" value="ECO:0007669"/>
    <property type="project" value="InterPro"/>
</dbReference>
<dbReference type="InterPro" id="IPR023213">
    <property type="entry name" value="CAT-like_dom_sf"/>
</dbReference>
<dbReference type="Gene3D" id="3.30.559.10">
    <property type="entry name" value="Chloramphenicol acetyltransferase-like domain"/>
    <property type="match status" value="1"/>
</dbReference>
<dbReference type="InterPro" id="IPR001078">
    <property type="entry name" value="2-oxoacid_DH_actylTfrase"/>
</dbReference>
<evidence type="ECO:0000259" key="1">
    <source>
        <dbReference type="Pfam" id="PF00198"/>
    </source>
</evidence>
<organism evidence="2">
    <name type="scientific">Cryptomonas curvata</name>
    <dbReference type="NCBI Taxonomy" id="233186"/>
    <lineage>
        <taxon>Eukaryota</taxon>
        <taxon>Cryptophyceae</taxon>
        <taxon>Cryptomonadales</taxon>
        <taxon>Cryptomonadaceae</taxon>
        <taxon>Cryptomonas</taxon>
    </lineage>
</organism>
<dbReference type="SUPFAM" id="SSF52777">
    <property type="entry name" value="CoA-dependent acyltransferases"/>
    <property type="match status" value="1"/>
</dbReference>
<feature type="domain" description="2-oxoacid dehydrogenase acyltransferase catalytic" evidence="1">
    <location>
        <begin position="96"/>
        <end position="320"/>
    </location>
</feature>
<dbReference type="PANTHER" id="PTHR23151">
    <property type="entry name" value="DIHYDROLIPOAMIDE ACETYL/SUCCINYL-TRANSFERASE-RELATED"/>
    <property type="match status" value="1"/>
</dbReference>
<dbReference type="PANTHER" id="PTHR23151:SF90">
    <property type="entry name" value="DIHYDROLIPOYLLYSINE-RESIDUE ACETYLTRANSFERASE COMPONENT OF PYRUVATE DEHYDROGENASE COMPLEX, MITOCHONDRIAL-RELATED"/>
    <property type="match status" value="1"/>
</dbReference>
<accession>A0A7S0M526</accession>
<name>A0A7S0M526_9CRYP</name>
<proteinExistence type="predicted"/>
<reference evidence="2" key="1">
    <citation type="submission" date="2021-01" db="EMBL/GenBank/DDBJ databases">
        <authorList>
            <person name="Corre E."/>
            <person name="Pelletier E."/>
            <person name="Niang G."/>
            <person name="Scheremetjew M."/>
            <person name="Finn R."/>
            <person name="Kale V."/>
            <person name="Holt S."/>
            <person name="Cochrane G."/>
            <person name="Meng A."/>
            <person name="Brown T."/>
            <person name="Cohen L."/>
        </authorList>
    </citation>
    <scope>NUCLEOTIDE SEQUENCE</scope>
    <source>
        <strain evidence="2">CCAP979/52</strain>
    </source>
</reference>
<gene>
    <name evidence="2" type="ORF">CCUR1050_LOCUS9369</name>
</gene>